<dbReference type="Gene3D" id="1.20.1280.50">
    <property type="match status" value="1"/>
</dbReference>
<accession>A0A1B6DHT4</accession>
<dbReference type="PROSITE" id="PS50181">
    <property type="entry name" value="FBOX"/>
    <property type="match status" value="1"/>
</dbReference>
<dbReference type="SMART" id="SM00256">
    <property type="entry name" value="FBOX"/>
    <property type="match status" value="1"/>
</dbReference>
<dbReference type="SUPFAM" id="SSF52047">
    <property type="entry name" value="RNI-like"/>
    <property type="match status" value="1"/>
</dbReference>
<dbReference type="InterPro" id="IPR036047">
    <property type="entry name" value="F-box-like_dom_sf"/>
</dbReference>
<sequence length="639" mass="73830">MVDDVIEYSLKEEVECKDIVYEQFVQDVADFSSQYGSDMSISYTAYNITGKPSKYPDYGDFPQTFVMRTYGNWWNEAPSRREEFMPQNYSKIISHDFIDVTFEEAVYPFRIMVYETYHPGSVVRIWAHYRKDLKEVNKEDRWEMLWEGEPQIARHARLFSPDIKHINFPTRLLRIEFDHTKLDYYTELDAVLLVGLKIPVLCSDSYNNEEGLEKLHLLASPSKSVCSLTKEIMRLQMHNIPPQVNIEETLTNFLAEDYKQLLKELEDTGAFLTGALEEIDRSNSGLFAKLPDETVLNIFSYLDLASLCQCAKVNRHFHMLATDSLLYTEINLKPYWHRVNDKMLKSLSNRCQHLAKLDLSWCGSYGQITTQQFLDFLDHSGKLLTHLRLDCCRFINDFCLSKISQVCKNIKELTLRNCSNLTNVGFEVLATLNGFERLDFYRTSIESDPLVRVLKASPKLKHINLGSCKCVSSMDEVAQALGQYNPELVTADFWKTYSLTPVGVRALSNCNKLEEIDFGWCLGVSVPGDCLNALAIGCPRLRKLFMAALRGILDRDLEPFVKHCPRLRQVDLLGVRSITADICLRFLNMCEDLRLLDVSFCDRIQDADVVEWRKQFPKVSIKRSFQYDCGAQCYLPNHH</sequence>
<keyword evidence="1" id="KW-0833">Ubl conjugation pathway</keyword>
<gene>
    <name evidence="3" type="ORF">g.39851</name>
</gene>
<evidence type="ECO:0000256" key="1">
    <source>
        <dbReference type="ARBA" id="ARBA00022786"/>
    </source>
</evidence>
<dbReference type="EMBL" id="GEDC01012052">
    <property type="protein sequence ID" value="JAS25246.1"/>
    <property type="molecule type" value="Transcribed_RNA"/>
</dbReference>
<dbReference type="AlphaFoldDB" id="A0A1B6DHT4"/>
<feature type="domain" description="F-box" evidence="2">
    <location>
        <begin position="284"/>
        <end position="330"/>
    </location>
</feature>
<dbReference type="GO" id="GO:0019005">
    <property type="term" value="C:SCF ubiquitin ligase complex"/>
    <property type="evidence" value="ECO:0007669"/>
    <property type="project" value="TreeGrafter"/>
</dbReference>
<dbReference type="GO" id="GO:0031146">
    <property type="term" value="P:SCF-dependent proteasomal ubiquitin-dependent protein catabolic process"/>
    <property type="evidence" value="ECO:0007669"/>
    <property type="project" value="TreeGrafter"/>
</dbReference>
<dbReference type="SMART" id="SM00367">
    <property type="entry name" value="LRR_CC"/>
    <property type="match status" value="7"/>
</dbReference>
<evidence type="ECO:0000313" key="3">
    <source>
        <dbReference type="EMBL" id="JAS25246.1"/>
    </source>
</evidence>
<organism evidence="3">
    <name type="scientific">Clastoptera arizonana</name>
    <name type="common">Arizona spittle bug</name>
    <dbReference type="NCBI Taxonomy" id="38151"/>
    <lineage>
        <taxon>Eukaryota</taxon>
        <taxon>Metazoa</taxon>
        <taxon>Ecdysozoa</taxon>
        <taxon>Arthropoda</taxon>
        <taxon>Hexapoda</taxon>
        <taxon>Insecta</taxon>
        <taxon>Pterygota</taxon>
        <taxon>Neoptera</taxon>
        <taxon>Paraneoptera</taxon>
        <taxon>Hemiptera</taxon>
        <taxon>Auchenorrhyncha</taxon>
        <taxon>Cercopoidea</taxon>
        <taxon>Clastopteridae</taxon>
        <taxon>Clastoptera</taxon>
    </lineage>
</organism>
<dbReference type="InterPro" id="IPR032675">
    <property type="entry name" value="LRR_dom_sf"/>
</dbReference>
<name>A0A1B6DHT4_9HEMI</name>
<dbReference type="SUPFAM" id="SSF81383">
    <property type="entry name" value="F-box domain"/>
    <property type="match status" value="1"/>
</dbReference>
<dbReference type="PANTHER" id="PTHR13318">
    <property type="entry name" value="PARTNER OF PAIRED, ISOFORM B-RELATED"/>
    <property type="match status" value="1"/>
</dbReference>
<dbReference type="PANTHER" id="PTHR13318:SF152">
    <property type="entry name" value="F-BOX_LRR-REPEAT PROTEIN 4"/>
    <property type="match status" value="1"/>
</dbReference>
<dbReference type="InterPro" id="IPR001810">
    <property type="entry name" value="F-box_dom"/>
</dbReference>
<proteinExistence type="predicted"/>
<dbReference type="Pfam" id="PF12937">
    <property type="entry name" value="F-box-like"/>
    <property type="match status" value="1"/>
</dbReference>
<reference evidence="3" key="1">
    <citation type="submission" date="2015-12" db="EMBL/GenBank/DDBJ databases">
        <title>De novo transcriptome assembly of four potential Pierce s Disease insect vectors from Arizona vineyards.</title>
        <authorList>
            <person name="Tassone E.E."/>
        </authorList>
    </citation>
    <scope>NUCLEOTIDE SEQUENCE</scope>
</reference>
<dbReference type="InterPro" id="IPR006553">
    <property type="entry name" value="Leu-rich_rpt_Cys-con_subtyp"/>
</dbReference>
<dbReference type="Gene3D" id="3.80.10.10">
    <property type="entry name" value="Ribonuclease Inhibitor"/>
    <property type="match status" value="2"/>
</dbReference>
<protein>
    <recommendedName>
        <fullName evidence="2">F-box domain-containing protein</fullName>
    </recommendedName>
</protein>
<evidence type="ECO:0000259" key="2">
    <source>
        <dbReference type="PROSITE" id="PS50181"/>
    </source>
</evidence>